<gene>
    <name evidence="3" type="ordered locus">Desac_1382</name>
</gene>
<evidence type="ECO:0000256" key="1">
    <source>
        <dbReference type="SAM" id="SignalP"/>
    </source>
</evidence>
<dbReference type="PANTHER" id="PTHR40446:SF2">
    <property type="entry name" value="N-ACETYLGLUCOSAMINE-1-PHOSPHODIESTER ALPHA-N-ACETYLGLUCOSAMINIDASE"/>
    <property type="match status" value="1"/>
</dbReference>
<dbReference type="KEGG" id="dao:Desac_1382"/>
<reference evidence="4" key="2">
    <citation type="submission" date="2011-03" db="EMBL/GenBank/DDBJ databases">
        <title>The complete genome of Desulfobacca acetoxidans DSM 11109.</title>
        <authorList>
            <consortium name="US DOE Joint Genome Institute (JGI-PGF)"/>
            <person name="Lucas S."/>
            <person name="Copeland A."/>
            <person name="Lapidus A."/>
            <person name="Bruce D."/>
            <person name="Goodwin L."/>
            <person name="Pitluck S."/>
            <person name="Peters L."/>
            <person name="Kyrpides N."/>
            <person name="Mavromatis K."/>
            <person name="Ivanova N."/>
            <person name="Ovchinnikova G."/>
            <person name="Teshima H."/>
            <person name="Detter J.C."/>
            <person name="Han C."/>
            <person name="Land M."/>
            <person name="Hauser L."/>
            <person name="Markowitz V."/>
            <person name="Cheng J.-F."/>
            <person name="Hugenholtz P."/>
            <person name="Woyke T."/>
            <person name="Wu D."/>
            <person name="Spring S."/>
            <person name="Schueler E."/>
            <person name="Brambilla E."/>
            <person name="Klenk H.-P."/>
            <person name="Eisen J.A."/>
        </authorList>
    </citation>
    <scope>NUCLEOTIDE SEQUENCE [LARGE SCALE GENOMIC DNA]</scope>
    <source>
        <strain evidence="4">ATCC 700848 / DSM 11109 / ASRB2</strain>
    </source>
</reference>
<accession>F2NHQ1</accession>
<dbReference type="AlphaFoldDB" id="F2NHQ1"/>
<evidence type="ECO:0000313" key="3">
    <source>
        <dbReference type="EMBL" id="AEB09238.1"/>
    </source>
</evidence>
<feature type="chain" id="PRO_5003287202" description="Phosphodiester glycosidase domain-containing protein" evidence="1">
    <location>
        <begin position="22"/>
        <end position="275"/>
    </location>
</feature>
<feature type="domain" description="Phosphodiester glycosidase" evidence="2">
    <location>
        <begin position="85"/>
        <end position="248"/>
    </location>
</feature>
<dbReference type="Pfam" id="PF09992">
    <property type="entry name" value="NAGPA"/>
    <property type="match status" value="1"/>
</dbReference>
<dbReference type="EMBL" id="CP002629">
    <property type="protein sequence ID" value="AEB09238.1"/>
    <property type="molecule type" value="Genomic_DNA"/>
</dbReference>
<dbReference type="HOGENOM" id="CLU_990017_0_0_7"/>
<organism evidence="3 4">
    <name type="scientific">Desulfobacca acetoxidans (strain ATCC 700848 / DSM 11109 / ASRB2)</name>
    <dbReference type="NCBI Taxonomy" id="880072"/>
    <lineage>
        <taxon>Bacteria</taxon>
        <taxon>Pseudomonadati</taxon>
        <taxon>Thermodesulfobacteriota</taxon>
        <taxon>Desulfobaccia</taxon>
        <taxon>Desulfobaccales</taxon>
        <taxon>Desulfobaccaceae</taxon>
        <taxon>Desulfobacca</taxon>
    </lineage>
</organism>
<dbReference type="InterPro" id="IPR018711">
    <property type="entry name" value="NAGPA"/>
</dbReference>
<sequence length="275" mass="30483">MFGIFLLVLLCLLPNPVSAQAQELHHTTVSWQEIGKGLSFSRLDVIEKGDVVESLSLVRIDPNYNSFRLFHGKARRMSEWRDLTQAAVLINGSYYTPNGQPCGLVKIDDKLYGPLRNSAMRGMFVAEPRGVSPDLPRATILDLTAAPVNIQKLPWTQGLMSFPLLLDSQGRIRVRSSNQSAQRTVICTDRKGNILILHSAGDYFSLYELAKFLKASPLEIDLALNLDGGSKAQLLIHTSRFTLASPSFLEQSARELFDAEASLLPTVIGVFPRED</sequence>
<dbReference type="OrthoDB" id="9788058at2"/>
<dbReference type="Proteomes" id="UP000000483">
    <property type="component" value="Chromosome"/>
</dbReference>
<dbReference type="PANTHER" id="PTHR40446">
    <property type="entry name" value="N-ACETYLGLUCOSAMINE-1-PHOSPHODIESTER ALPHA-N-ACETYLGLUCOSAMINIDASE"/>
    <property type="match status" value="1"/>
</dbReference>
<dbReference type="RefSeq" id="WP_013706350.1">
    <property type="nucleotide sequence ID" value="NC_015388.1"/>
</dbReference>
<evidence type="ECO:0000259" key="2">
    <source>
        <dbReference type="Pfam" id="PF09992"/>
    </source>
</evidence>
<proteinExistence type="predicted"/>
<dbReference type="STRING" id="880072.Desac_1382"/>
<dbReference type="eggNOG" id="COG3698">
    <property type="taxonomic scope" value="Bacteria"/>
</dbReference>
<name>F2NHQ1_DESAR</name>
<evidence type="ECO:0000313" key="4">
    <source>
        <dbReference type="Proteomes" id="UP000000483"/>
    </source>
</evidence>
<feature type="signal peptide" evidence="1">
    <location>
        <begin position="1"/>
        <end position="21"/>
    </location>
</feature>
<keyword evidence="1" id="KW-0732">Signal</keyword>
<protein>
    <recommendedName>
        <fullName evidence="2">Phosphodiester glycosidase domain-containing protein</fullName>
    </recommendedName>
</protein>
<reference evidence="3 4" key="1">
    <citation type="journal article" date="2011" name="Stand. Genomic Sci.">
        <title>Complete genome sequence of the acetate-degrading sulfate reducer Desulfobacca acetoxidans type strain (ASRB2).</title>
        <authorList>
            <person name="Goker M."/>
            <person name="Teshima H."/>
            <person name="Lapidus A."/>
            <person name="Nolan M."/>
            <person name="Lucas S."/>
            <person name="Hammon N."/>
            <person name="Deshpande S."/>
            <person name="Cheng J.F."/>
            <person name="Tapia R."/>
            <person name="Han C."/>
            <person name="Goodwin L."/>
            <person name="Pitluck S."/>
            <person name="Huntemann M."/>
            <person name="Liolios K."/>
            <person name="Ivanova N."/>
            <person name="Pagani I."/>
            <person name="Mavromatis K."/>
            <person name="Ovchinikova G."/>
            <person name="Pati A."/>
            <person name="Chen A."/>
            <person name="Palaniappan K."/>
            <person name="Land M."/>
            <person name="Hauser L."/>
            <person name="Brambilla E.M."/>
            <person name="Rohde M."/>
            <person name="Spring S."/>
            <person name="Detter J.C."/>
            <person name="Woyke T."/>
            <person name="Bristow J."/>
            <person name="Eisen J.A."/>
            <person name="Markowitz V."/>
            <person name="Hugenholtz P."/>
            <person name="Kyrpides N.C."/>
            <person name="Klenk H.P."/>
        </authorList>
    </citation>
    <scope>NUCLEOTIDE SEQUENCE [LARGE SCALE GENOMIC DNA]</scope>
    <source>
        <strain evidence="4">ATCC 700848 / DSM 11109 / ASRB2</strain>
    </source>
</reference>
<keyword evidence="4" id="KW-1185">Reference proteome</keyword>